<reference evidence="2" key="2">
    <citation type="submission" date="2023-06" db="EMBL/GenBank/DDBJ databases">
        <authorList>
            <consortium name="Lawrence Berkeley National Laboratory"/>
            <person name="Mondo S.J."/>
            <person name="Hensen N."/>
            <person name="Bonometti L."/>
            <person name="Westerberg I."/>
            <person name="Brannstrom I.O."/>
            <person name="Guillou S."/>
            <person name="Cros-Aarteil S."/>
            <person name="Calhoun S."/>
            <person name="Haridas S."/>
            <person name="Kuo A."/>
            <person name="Pangilinan J."/>
            <person name="Riley R."/>
            <person name="Labutti K."/>
            <person name="Andreopoulos B."/>
            <person name="Lipzen A."/>
            <person name="Chen C."/>
            <person name="Yanf M."/>
            <person name="Daum C."/>
            <person name="Ng V."/>
            <person name="Clum A."/>
            <person name="Steindorff A."/>
            <person name="Ohm R."/>
            <person name="Martin F."/>
            <person name="Silar P."/>
            <person name="Natvig D."/>
            <person name="Lalanne C."/>
            <person name="Gautier V."/>
            <person name="Ament-Velasquez S.L."/>
            <person name="Kruys A."/>
            <person name="Hutchinson M.I."/>
            <person name="Powell A.J."/>
            <person name="Barry K."/>
            <person name="Miller A.N."/>
            <person name="Grigoriev I.V."/>
            <person name="Debuchy R."/>
            <person name="Gladieux P."/>
            <person name="Thoren M.H."/>
            <person name="Johannesson H."/>
        </authorList>
    </citation>
    <scope>NUCLEOTIDE SEQUENCE</scope>
    <source>
        <strain evidence="2">CBS 626.80</strain>
    </source>
</reference>
<protein>
    <submittedName>
        <fullName evidence="2">Uncharacterized protein</fullName>
    </submittedName>
</protein>
<evidence type="ECO:0000256" key="1">
    <source>
        <dbReference type="SAM" id="MobiDB-lite"/>
    </source>
</evidence>
<dbReference type="Proteomes" id="UP001303222">
    <property type="component" value="Unassembled WGS sequence"/>
</dbReference>
<dbReference type="AlphaFoldDB" id="A0AAN6SC82"/>
<sequence>MPKGKIRKLIKDRLRHKSPDNRGLEVPVERSSQHSSLDITGTRPSADRSRQHSTEMSRSTATATVTATDRDCRQALSGWTSRFNELSRHVEQGSPTAMALDSARAVVGELSYSDLLDEGNNEVFEAVVNTRRDFDERYEETIENIGRGNSREERPEAANKVIINTQDIVNMVLGLVRQLPPRLQPEQMQNKVKDLKEKAKKLDKAVSDSYAAGHLYNMRNSGSGQQNVLSGSGTQNNSTGHGSIFSGQQSRGTYNIGPSGLPSPPAASPEESRETRESRESSNSG</sequence>
<organism evidence="2 3">
    <name type="scientific">Pseudoneurospora amorphoporcata</name>
    <dbReference type="NCBI Taxonomy" id="241081"/>
    <lineage>
        <taxon>Eukaryota</taxon>
        <taxon>Fungi</taxon>
        <taxon>Dikarya</taxon>
        <taxon>Ascomycota</taxon>
        <taxon>Pezizomycotina</taxon>
        <taxon>Sordariomycetes</taxon>
        <taxon>Sordariomycetidae</taxon>
        <taxon>Sordariales</taxon>
        <taxon>Sordariaceae</taxon>
        <taxon>Pseudoneurospora</taxon>
    </lineage>
</organism>
<feature type="compositionally biased region" description="Polar residues" evidence="1">
    <location>
        <begin position="33"/>
        <end position="43"/>
    </location>
</feature>
<gene>
    <name evidence="2" type="ORF">QBC32DRAFT_353713</name>
</gene>
<accession>A0AAN6SC82</accession>
<comment type="caution">
    <text evidence="2">The sequence shown here is derived from an EMBL/GenBank/DDBJ whole genome shotgun (WGS) entry which is preliminary data.</text>
</comment>
<dbReference type="EMBL" id="MU859329">
    <property type="protein sequence ID" value="KAK3947631.1"/>
    <property type="molecule type" value="Genomic_DNA"/>
</dbReference>
<feature type="region of interest" description="Disordered" evidence="1">
    <location>
        <begin position="1"/>
        <end position="68"/>
    </location>
</feature>
<feature type="compositionally biased region" description="Polar residues" evidence="1">
    <location>
        <begin position="218"/>
        <end position="253"/>
    </location>
</feature>
<evidence type="ECO:0000313" key="2">
    <source>
        <dbReference type="EMBL" id="KAK3947631.1"/>
    </source>
</evidence>
<feature type="compositionally biased region" description="Basic and acidic residues" evidence="1">
    <location>
        <begin position="45"/>
        <end position="55"/>
    </location>
</feature>
<feature type="region of interest" description="Disordered" evidence="1">
    <location>
        <begin position="217"/>
        <end position="285"/>
    </location>
</feature>
<proteinExistence type="predicted"/>
<name>A0AAN6SC82_9PEZI</name>
<feature type="compositionally biased region" description="Basic and acidic residues" evidence="1">
    <location>
        <begin position="270"/>
        <end position="285"/>
    </location>
</feature>
<evidence type="ECO:0000313" key="3">
    <source>
        <dbReference type="Proteomes" id="UP001303222"/>
    </source>
</evidence>
<reference evidence="2" key="1">
    <citation type="journal article" date="2023" name="Mol. Phylogenet. Evol.">
        <title>Genome-scale phylogeny and comparative genomics of the fungal order Sordariales.</title>
        <authorList>
            <person name="Hensen N."/>
            <person name="Bonometti L."/>
            <person name="Westerberg I."/>
            <person name="Brannstrom I.O."/>
            <person name="Guillou S."/>
            <person name="Cros-Aarteil S."/>
            <person name="Calhoun S."/>
            <person name="Haridas S."/>
            <person name="Kuo A."/>
            <person name="Mondo S."/>
            <person name="Pangilinan J."/>
            <person name="Riley R."/>
            <person name="LaButti K."/>
            <person name="Andreopoulos B."/>
            <person name="Lipzen A."/>
            <person name="Chen C."/>
            <person name="Yan M."/>
            <person name="Daum C."/>
            <person name="Ng V."/>
            <person name="Clum A."/>
            <person name="Steindorff A."/>
            <person name="Ohm R.A."/>
            <person name="Martin F."/>
            <person name="Silar P."/>
            <person name="Natvig D.O."/>
            <person name="Lalanne C."/>
            <person name="Gautier V."/>
            <person name="Ament-Velasquez S.L."/>
            <person name="Kruys A."/>
            <person name="Hutchinson M.I."/>
            <person name="Powell A.J."/>
            <person name="Barry K."/>
            <person name="Miller A.N."/>
            <person name="Grigoriev I.V."/>
            <person name="Debuchy R."/>
            <person name="Gladieux P."/>
            <person name="Hiltunen Thoren M."/>
            <person name="Johannesson H."/>
        </authorList>
    </citation>
    <scope>NUCLEOTIDE SEQUENCE</scope>
    <source>
        <strain evidence="2">CBS 626.80</strain>
    </source>
</reference>
<feature type="compositionally biased region" description="Basic and acidic residues" evidence="1">
    <location>
        <begin position="9"/>
        <end position="32"/>
    </location>
</feature>
<keyword evidence="3" id="KW-1185">Reference proteome</keyword>